<dbReference type="InterPro" id="IPR020845">
    <property type="entry name" value="AMP-binding_CS"/>
</dbReference>
<keyword evidence="4" id="KW-0677">Repeat</keyword>
<dbReference type="InterPro" id="IPR029063">
    <property type="entry name" value="SAM-dependent_MTases_sf"/>
</dbReference>
<sequence length="1943" mass="212814">MSELTASIRALSPGDRAELRQRMWTRGLGTGMLDDGGAEAPASLSQRRIAFLQELFPDNAAYNSPMSCRLSGPLDEPALGRALNRLLDRHPALRTALRNDAGTVIQLVAPATDRPLPLIDLSCLGPDARTAEADRLARTAQEFGFDLGSGPLVRFWLVRLEPEESILLLTFHHAVFDGWSVPLLARDLTELYDAEIEGRKNRLPSLDVDYGEYARWQADWLRSAEAERQQAYWTRQLSGAPEAVTLPFDRPRAERPSNRGASLRFVVPAAVRERLARLAASGDATLFMVLLAGFSAVLSRYSGQNEVVVGTPVANRPHTALRELIGFFANSVALRCRIRPDRTFAELVAAMRETCLDAYDNQDLPLDVLAQQLSPETDISRNPIYQVNLTLHNTPEPVLAARGLTITPIVLDLDWSRFDLDLNIWETRAGELDCQLVYATDLFDAATVRRIADSLLALLAGAAPGTTVRALTRPASPPVLRGPVVERPRDMRVHKLFEARAAECPDSVALSVWPAQFVTYRELDARANAVAAALRERGVRRGDVVAVSLPRSIDLVVVLLGILKADAAYLPIDPGDPAARVAHVLTDSGARLLIAEPGRRAQAGLPVVAPDELRSSATAPPAGAGDAGDDGDVVYVIYTSGTTGRPKGVVVPHRSVANYLLWAAERYELAGGDGVPLHSSVGYDLTVTSVFAPLLAGQRVVVLEETETPAEALRTSAEFDTGLSMVKLTPSHLRLLDEPRAGGDLPPWARYLVIGGEDLLDARIASWRAAGLRCVNEYGPTEAAVACAFHVDDGTVTSAGRIPIGGPVDNATLVVVDDDLAPVPLGAPGELCVGGEGLAYGYWNRPGLTAANFVPDAFGGRAGARLYRTGDRVRFRPDGTLEYLGRIDDQVKIRGHRVEPGEAAATLERHPDVRQAAVLLDDATADARLVGFVSLHHSPDAEAGEVLEPAHVEQWRSLYRSTYADLDPAGRPAANLAGWTSGFDGRPIERDQMASWLAGTTERIKGLRPRRVLEIGCGTGMVLAEIAPACTRYVGSDVSSEAVGYVRDHLIGVDQVPGADVIELRCAPADQSIRPGDDVDTVILNSVVQYFPSADYLGRVLERAVAAIPDTGGHVFVGDVRHLGLLRTFHTAVAAHTAQPAARARDVVAEAFRRSQREGELCLAPAFFTDLMAALPRVTGVRVLLKRGPYRNELTAYRYDVIISVGRPAPPYPDPRDWTAGGMTVSRLEEELRAGRGAAAFAAVPNARLERDNRLLGLLGRTPPEAPFARLRSELDRAEDIGVDPDHLLELGDTYGCDVELSWAHDYGDGSYDVTITDRYASVQDAAPPARTPGRMPPRNVRGRARANVPTRYASAVRRVPLIEQWLAEQLPAWLRPSQLIVVDEMPLAPSGKVDTATLRHLVRVPGEESAVISEPMSPVQERIARIWSELLAREVVRTDADFFELGGHSLLTFQLVARLREEFQVDVPVRAPFNASTVREQADLIGALAGLPATASGPPPLVPVARSERMPTSFAQERLWFLSRLEPESIQYNFPNPVILSGDLDPRALENALDTVLRRHEVLRTVIRSDEGVPYQTVLPHRSFRLPVADLSGLPPEERDELARRLARQQYELPFELAKPPIVRLLLLRMSAREHILLLTTHHIAMDGWSVGVLMDELTAIYAARRAGEEPDLPDLPVQYADYAAWQRRLAESGHFDAMAGYWTGQLEGVTELPGIPTDRPRRPSGAPDRPGRRLPVEIPDMTVQKLRLLCKDEECTLYMALLAAVKVAIARRSQHPSVAVGSDVAGRSERGLEAMIGFFVNQIVVRTDLSGRPTWRELLGRIRKVTMDAYAYQDFPFEETVKALNPRRSRNPSPLFQVKFGLDNTAESSRELPGIRMAPLPLQLIDSSRFDLALMLRDDGDRVRGFLEYDLGLFSADTAERLRQDYLGLLDELAYRPDKQI</sequence>
<dbReference type="Gene3D" id="3.30.559.10">
    <property type="entry name" value="Chloramphenicol acetyltransferase-like domain"/>
    <property type="match status" value="2"/>
</dbReference>
<dbReference type="GO" id="GO:0005737">
    <property type="term" value="C:cytoplasm"/>
    <property type="evidence" value="ECO:0007669"/>
    <property type="project" value="TreeGrafter"/>
</dbReference>
<accession>A0A4R4V8A8</accession>
<dbReference type="PROSITE" id="PS00455">
    <property type="entry name" value="AMP_BINDING"/>
    <property type="match status" value="1"/>
</dbReference>
<dbReference type="EMBL" id="SMKO01000076">
    <property type="protein sequence ID" value="TDD01518.1"/>
    <property type="molecule type" value="Genomic_DNA"/>
</dbReference>
<dbReference type="InterPro" id="IPR023213">
    <property type="entry name" value="CAT-like_dom_sf"/>
</dbReference>
<proteinExistence type="predicted"/>
<dbReference type="InterPro" id="IPR000873">
    <property type="entry name" value="AMP-dep_synth/lig_dom"/>
</dbReference>
<dbReference type="CDD" id="cd05930">
    <property type="entry name" value="A_NRPS"/>
    <property type="match status" value="1"/>
</dbReference>
<dbReference type="RefSeq" id="WP_132597795.1">
    <property type="nucleotide sequence ID" value="NZ_SMKO01000076.1"/>
</dbReference>
<dbReference type="Gene3D" id="3.40.50.12780">
    <property type="entry name" value="N-terminal domain of ligase-like"/>
    <property type="match status" value="1"/>
</dbReference>
<dbReference type="PANTHER" id="PTHR45527">
    <property type="entry name" value="NONRIBOSOMAL PEPTIDE SYNTHETASE"/>
    <property type="match status" value="1"/>
</dbReference>
<dbReference type="Pfam" id="PF00550">
    <property type="entry name" value="PP-binding"/>
    <property type="match status" value="1"/>
</dbReference>
<dbReference type="Pfam" id="PF00668">
    <property type="entry name" value="Condensation"/>
    <property type="match status" value="2"/>
</dbReference>
<dbReference type="Gene3D" id="3.30.559.30">
    <property type="entry name" value="Nonribosomal peptide synthetase, condensation domain"/>
    <property type="match status" value="2"/>
</dbReference>
<comment type="cofactor">
    <cofactor evidence="1">
        <name>pantetheine 4'-phosphate</name>
        <dbReference type="ChEBI" id="CHEBI:47942"/>
    </cofactor>
</comment>
<dbReference type="GO" id="GO:0008610">
    <property type="term" value="P:lipid biosynthetic process"/>
    <property type="evidence" value="ECO:0007669"/>
    <property type="project" value="UniProtKB-ARBA"/>
</dbReference>
<dbReference type="GO" id="GO:0043041">
    <property type="term" value="P:amino acid activation for nonribosomal peptide biosynthetic process"/>
    <property type="evidence" value="ECO:0007669"/>
    <property type="project" value="TreeGrafter"/>
</dbReference>
<dbReference type="Pfam" id="PF08242">
    <property type="entry name" value="Methyltransf_12"/>
    <property type="match status" value="1"/>
</dbReference>
<dbReference type="InterPro" id="IPR020806">
    <property type="entry name" value="PKS_PP-bd"/>
</dbReference>
<dbReference type="PANTHER" id="PTHR45527:SF1">
    <property type="entry name" value="FATTY ACID SYNTHASE"/>
    <property type="match status" value="1"/>
</dbReference>
<name>A0A4R4V8A8_9ACTN</name>
<dbReference type="Gene3D" id="1.10.1200.10">
    <property type="entry name" value="ACP-like"/>
    <property type="match status" value="1"/>
</dbReference>
<dbReference type="Gene3D" id="3.40.50.150">
    <property type="entry name" value="Vaccinia Virus protein VP39"/>
    <property type="match status" value="1"/>
</dbReference>
<dbReference type="GO" id="GO:0009403">
    <property type="term" value="P:toxin biosynthetic process"/>
    <property type="evidence" value="ECO:0007669"/>
    <property type="project" value="UniProtKB-ARBA"/>
</dbReference>
<reference evidence="7 8" key="1">
    <citation type="submission" date="2019-03" db="EMBL/GenBank/DDBJ databases">
        <title>Draft genome sequences of novel Actinobacteria.</title>
        <authorList>
            <person name="Sahin N."/>
            <person name="Ay H."/>
            <person name="Saygin H."/>
        </authorList>
    </citation>
    <scope>NUCLEOTIDE SEQUENCE [LARGE SCALE GENOMIC DNA]</scope>
    <source>
        <strain evidence="7 8">KC310</strain>
    </source>
</reference>
<dbReference type="Gene3D" id="3.30.300.30">
    <property type="match status" value="2"/>
</dbReference>
<dbReference type="InterPro" id="IPR036736">
    <property type="entry name" value="ACP-like_sf"/>
</dbReference>
<evidence type="ECO:0000259" key="6">
    <source>
        <dbReference type="PROSITE" id="PS50075"/>
    </source>
</evidence>
<gene>
    <name evidence="7" type="ORF">E1292_25815</name>
</gene>
<feature type="domain" description="Carrier" evidence="6">
    <location>
        <begin position="1415"/>
        <end position="1490"/>
    </location>
</feature>
<feature type="region of interest" description="Disordered" evidence="5">
    <location>
        <begin position="1714"/>
        <end position="1737"/>
    </location>
</feature>
<dbReference type="Proteomes" id="UP000295258">
    <property type="component" value="Unassembled WGS sequence"/>
</dbReference>
<dbReference type="SMART" id="SM00823">
    <property type="entry name" value="PKS_PP"/>
    <property type="match status" value="1"/>
</dbReference>
<organism evidence="7 8">
    <name type="scientific">Nonomuraea deserti</name>
    <dbReference type="NCBI Taxonomy" id="1848322"/>
    <lineage>
        <taxon>Bacteria</taxon>
        <taxon>Bacillati</taxon>
        <taxon>Actinomycetota</taxon>
        <taxon>Actinomycetes</taxon>
        <taxon>Streptosporangiales</taxon>
        <taxon>Streptosporangiaceae</taxon>
        <taxon>Nonomuraea</taxon>
    </lineage>
</organism>
<comment type="caution">
    <text evidence="7">The sequence shown here is derived from an EMBL/GenBank/DDBJ whole genome shotgun (WGS) entry which is preliminary data.</text>
</comment>
<dbReference type="SUPFAM" id="SSF53335">
    <property type="entry name" value="S-adenosyl-L-methionine-dependent methyltransferases"/>
    <property type="match status" value="1"/>
</dbReference>
<dbReference type="CDD" id="cd19531">
    <property type="entry name" value="LCL_NRPS-like"/>
    <property type="match status" value="2"/>
</dbReference>
<dbReference type="SUPFAM" id="SSF56801">
    <property type="entry name" value="Acetyl-CoA synthetase-like"/>
    <property type="match status" value="1"/>
</dbReference>
<dbReference type="NCBIfam" id="TIGR01733">
    <property type="entry name" value="AA-adenyl-dom"/>
    <property type="match status" value="1"/>
</dbReference>
<dbReference type="InterPro" id="IPR013217">
    <property type="entry name" value="Methyltransf_12"/>
</dbReference>
<dbReference type="GO" id="GO:0003824">
    <property type="term" value="F:catalytic activity"/>
    <property type="evidence" value="ECO:0007669"/>
    <property type="project" value="InterPro"/>
</dbReference>
<dbReference type="Pfam" id="PF00501">
    <property type="entry name" value="AMP-binding"/>
    <property type="match status" value="1"/>
</dbReference>
<evidence type="ECO:0000256" key="3">
    <source>
        <dbReference type="ARBA" id="ARBA00022553"/>
    </source>
</evidence>
<keyword evidence="3" id="KW-0597">Phosphoprotein</keyword>
<evidence type="ECO:0000313" key="7">
    <source>
        <dbReference type="EMBL" id="TDD01518.1"/>
    </source>
</evidence>
<dbReference type="FunFam" id="3.30.559.10:FF:000012">
    <property type="entry name" value="Non-ribosomal peptide synthetase"/>
    <property type="match status" value="1"/>
</dbReference>
<dbReference type="InterPro" id="IPR001242">
    <property type="entry name" value="Condensation_dom"/>
</dbReference>
<dbReference type="InterPro" id="IPR045851">
    <property type="entry name" value="AMP-bd_C_sf"/>
</dbReference>
<evidence type="ECO:0000256" key="5">
    <source>
        <dbReference type="SAM" id="MobiDB-lite"/>
    </source>
</evidence>
<protein>
    <submittedName>
        <fullName evidence="7">Amino acid adenylation domain-containing protein</fullName>
    </submittedName>
</protein>
<dbReference type="FunFam" id="3.40.50.980:FF:000001">
    <property type="entry name" value="Non-ribosomal peptide synthetase"/>
    <property type="match status" value="1"/>
</dbReference>
<keyword evidence="2" id="KW-0596">Phosphopantetheine</keyword>
<dbReference type="InterPro" id="IPR042099">
    <property type="entry name" value="ANL_N_sf"/>
</dbReference>
<evidence type="ECO:0000256" key="2">
    <source>
        <dbReference type="ARBA" id="ARBA00022450"/>
    </source>
</evidence>
<evidence type="ECO:0000313" key="8">
    <source>
        <dbReference type="Proteomes" id="UP000295258"/>
    </source>
</evidence>
<dbReference type="SUPFAM" id="SSF52777">
    <property type="entry name" value="CoA-dependent acyltransferases"/>
    <property type="match status" value="4"/>
</dbReference>
<dbReference type="PROSITE" id="PS50075">
    <property type="entry name" value="CARRIER"/>
    <property type="match status" value="1"/>
</dbReference>
<dbReference type="SUPFAM" id="SSF47336">
    <property type="entry name" value="ACP-like"/>
    <property type="match status" value="1"/>
</dbReference>
<evidence type="ECO:0000256" key="1">
    <source>
        <dbReference type="ARBA" id="ARBA00001957"/>
    </source>
</evidence>
<keyword evidence="8" id="KW-1185">Reference proteome</keyword>
<dbReference type="InterPro" id="IPR010071">
    <property type="entry name" value="AA_adenyl_dom"/>
</dbReference>
<dbReference type="CDD" id="cd02440">
    <property type="entry name" value="AdoMet_MTases"/>
    <property type="match status" value="1"/>
</dbReference>
<dbReference type="InterPro" id="IPR009081">
    <property type="entry name" value="PP-bd_ACP"/>
</dbReference>
<evidence type="ECO:0000256" key="4">
    <source>
        <dbReference type="ARBA" id="ARBA00022737"/>
    </source>
</evidence>
<dbReference type="GO" id="GO:0031177">
    <property type="term" value="F:phosphopantetheine binding"/>
    <property type="evidence" value="ECO:0007669"/>
    <property type="project" value="InterPro"/>
</dbReference>